<dbReference type="Gene3D" id="3.30.70.270">
    <property type="match status" value="1"/>
</dbReference>
<dbReference type="EMBL" id="CP042301">
    <property type="protein sequence ID" value="QDZ00991.1"/>
    <property type="molecule type" value="Genomic_DNA"/>
</dbReference>
<sequence>MLGDIVTADRVVLPLACVLVAAAFAAMLRFYGLYRQSLSERENLAELVENLTEGIYRSSLDGRQLSANRALVKLNGYASEAEQLEGVKDIGKEWYVDPKRREEFREILERDGYVEDFVSEIYRHKTRERIWITESARIVHDKRSGRPLYYEGSVREITETVERLRLEEQFRKLTNHLPGGLFQFSGTCADDMKITYLSEGFENLTGIAVSEHYRRGKMFQMLVLEEDREAYYDAFRQAKKTGHFDHEFRIVAATGTEKWLRMTAKPERSEETIIWHGYVSDISLRKRQALEIEELAYYDPLTRMPNRRLLNDRIAQAVRNCRRGGRSAALFFIDLDNFKTLNDTQGHDIGDEYLVDIAGRLRQCVRETDTVARMGGDEFVVILEDLGDSDAAAASRAIVMANQLLAALRIPFERDEIRHNSSASIGVVVFDGRERRADELLKRADIAMYQAKGAGRDGLALFDPRWMDGETERFTLLGELRRAISDKALELHYQPQIDRTGQVAGAEGLLRWSHPRLGMVPPDRFIPLAEQSGLMNQLCSFVMATGVATLARWRRRPETRTLRLALNVSVQSFAGSGFVPLLAGLIADHGIDASRLTIEFTEHVMAKDKQTVTAHMEALKKLGVRFSLDDFGTGYSSLARLKALPFDEVKIDGSFVQDIEESENDRALVRTILAMANTLGLDAVAEHVETRNQEAFLHAFGCDLFQGYLYRPACREPELLAFVAERNGAASGASEGEVVRLKA</sequence>
<evidence type="ECO:0000259" key="5">
    <source>
        <dbReference type="PROSITE" id="PS50887"/>
    </source>
</evidence>
<dbReference type="PROSITE" id="PS50883">
    <property type="entry name" value="EAL"/>
    <property type="match status" value="1"/>
</dbReference>
<dbReference type="InterPro" id="IPR043128">
    <property type="entry name" value="Rev_trsase/Diguanyl_cyclase"/>
</dbReference>
<name>A0A5B8KZH1_9HYPH</name>
<dbReference type="SMART" id="SM00091">
    <property type="entry name" value="PAS"/>
    <property type="match status" value="2"/>
</dbReference>
<dbReference type="InterPro" id="IPR052155">
    <property type="entry name" value="Biofilm_reg_signaling"/>
</dbReference>
<dbReference type="CDD" id="cd01949">
    <property type="entry name" value="GGDEF"/>
    <property type="match status" value="1"/>
</dbReference>
<dbReference type="Pfam" id="PF08447">
    <property type="entry name" value="PAS_3"/>
    <property type="match status" value="1"/>
</dbReference>
<dbReference type="InterPro" id="IPR035919">
    <property type="entry name" value="EAL_sf"/>
</dbReference>
<feature type="transmembrane region" description="Helical" evidence="1">
    <location>
        <begin position="12"/>
        <end position="34"/>
    </location>
</feature>
<keyword evidence="1" id="KW-1133">Transmembrane helix</keyword>
<dbReference type="SUPFAM" id="SSF55785">
    <property type="entry name" value="PYP-like sensor domain (PAS domain)"/>
    <property type="match status" value="2"/>
</dbReference>
<dbReference type="InterPro" id="IPR029787">
    <property type="entry name" value="Nucleotide_cyclase"/>
</dbReference>
<dbReference type="NCBIfam" id="TIGR00229">
    <property type="entry name" value="sensory_box"/>
    <property type="match status" value="2"/>
</dbReference>
<dbReference type="Gene3D" id="3.20.20.450">
    <property type="entry name" value="EAL domain"/>
    <property type="match status" value="1"/>
</dbReference>
<dbReference type="CDD" id="cd01948">
    <property type="entry name" value="EAL"/>
    <property type="match status" value="1"/>
</dbReference>
<evidence type="ECO:0000313" key="6">
    <source>
        <dbReference type="EMBL" id="QDZ00991.1"/>
    </source>
</evidence>
<dbReference type="Pfam" id="PF00990">
    <property type="entry name" value="GGDEF"/>
    <property type="match status" value="1"/>
</dbReference>
<dbReference type="OrthoDB" id="9814202at2"/>
<dbReference type="PANTHER" id="PTHR44757:SF2">
    <property type="entry name" value="BIOFILM ARCHITECTURE MAINTENANCE PROTEIN MBAA"/>
    <property type="match status" value="1"/>
</dbReference>
<dbReference type="NCBIfam" id="TIGR00254">
    <property type="entry name" value="GGDEF"/>
    <property type="match status" value="1"/>
</dbReference>
<feature type="domain" description="EAL" evidence="4">
    <location>
        <begin position="473"/>
        <end position="727"/>
    </location>
</feature>
<keyword evidence="1" id="KW-0472">Membrane</keyword>
<feature type="domain" description="PAS" evidence="2">
    <location>
        <begin position="166"/>
        <end position="242"/>
    </location>
</feature>
<feature type="domain" description="PAS" evidence="2">
    <location>
        <begin position="40"/>
        <end position="80"/>
    </location>
</feature>
<dbReference type="GO" id="GO:0003824">
    <property type="term" value="F:catalytic activity"/>
    <property type="evidence" value="ECO:0007669"/>
    <property type="project" value="UniProtKB-ARBA"/>
</dbReference>
<dbReference type="InterPro" id="IPR000014">
    <property type="entry name" value="PAS"/>
</dbReference>
<feature type="domain" description="PAC" evidence="3">
    <location>
        <begin position="244"/>
        <end position="294"/>
    </location>
</feature>
<dbReference type="Gene3D" id="3.30.450.20">
    <property type="entry name" value="PAS domain"/>
    <property type="match status" value="2"/>
</dbReference>
<reference evidence="6" key="1">
    <citation type="submission" date="2020-04" db="EMBL/GenBank/DDBJ databases">
        <title>Nitratireductor sp. nov. isolated from mangrove soil.</title>
        <authorList>
            <person name="Ye Y."/>
        </authorList>
    </citation>
    <scope>NUCLEOTIDE SEQUENCE</scope>
    <source>
        <strain evidence="6">SY7</strain>
    </source>
</reference>
<dbReference type="CDD" id="cd00130">
    <property type="entry name" value="PAS"/>
    <property type="match status" value="2"/>
</dbReference>
<dbReference type="PROSITE" id="PS50887">
    <property type="entry name" value="GGDEF"/>
    <property type="match status" value="1"/>
</dbReference>
<dbReference type="SMART" id="SM00267">
    <property type="entry name" value="GGDEF"/>
    <property type="match status" value="1"/>
</dbReference>
<dbReference type="InterPro" id="IPR001633">
    <property type="entry name" value="EAL_dom"/>
</dbReference>
<feature type="domain" description="GGDEF" evidence="5">
    <location>
        <begin position="326"/>
        <end position="464"/>
    </location>
</feature>
<dbReference type="FunFam" id="3.30.70.270:FF:000001">
    <property type="entry name" value="Diguanylate cyclase domain protein"/>
    <property type="match status" value="1"/>
</dbReference>
<keyword evidence="1" id="KW-0812">Transmembrane</keyword>
<dbReference type="AlphaFoldDB" id="A0A5B8KZH1"/>
<dbReference type="SMART" id="SM00086">
    <property type="entry name" value="PAC"/>
    <property type="match status" value="2"/>
</dbReference>
<dbReference type="RefSeq" id="WP_146299636.1">
    <property type="nucleotide sequence ID" value="NZ_CP042301.2"/>
</dbReference>
<evidence type="ECO:0000313" key="7">
    <source>
        <dbReference type="Proteomes" id="UP000321389"/>
    </source>
</evidence>
<dbReference type="Proteomes" id="UP000321389">
    <property type="component" value="Chromosome"/>
</dbReference>
<organism evidence="6 7">
    <name type="scientific">Nitratireductor mangrovi</name>
    <dbReference type="NCBI Taxonomy" id="2599600"/>
    <lineage>
        <taxon>Bacteria</taxon>
        <taxon>Pseudomonadati</taxon>
        <taxon>Pseudomonadota</taxon>
        <taxon>Alphaproteobacteria</taxon>
        <taxon>Hyphomicrobiales</taxon>
        <taxon>Phyllobacteriaceae</taxon>
        <taxon>Nitratireductor</taxon>
    </lineage>
</organism>
<dbReference type="PANTHER" id="PTHR44757">
    <property type="entry name" value="DIGUANYLATE CYCLASE DGCP"/>
    <property type="match status" value="1"/>
</dbReference>
<accession>A0A5B8KZH1</accession>
<dbReference type="SMART" id="SM00052">
    <property type="entry name" value="EAL"/>
    <property type="match status" value="1"/>
</dbReference>
<dbReference type="InterPro" id="IPR013655">
    <property type="entry name" value="PAS_fold_3"/>
</dbReference>
<dbReference type="PROSITE" id="PS50113">
    <property type="entry name" value="PAC"/>
    <property type="match status" value="1"/>
</dbReference>
<dbReference type="InterPro" id="IPR035965">
    <property type="entry name" value="PAS-like_dom_sf"/>
</dbReference>
<gene>
    <name evidence="6" type="ORF">FQ775_11695</name>
</gene>
<dbReference type="KEGG" id="niy:FQ775_11695"/>
<keyword evidence="7" id="KW-1185">Reference proteome</keyword>
<protein>
    <submittedName>
        <fullName evidence="6">EAL domain-containing protein</fullName>
    </submittedName>
</protein>
<dbReference type="PROSITE" id="PS50112">
    <property type="entry name" value="PAS"/>
    <property type="match status" value="2"/>
</dbReference>
<proteinExistence type="predicted"/>
<dbReference type="Pfam" id="PF00563">
    <property type="entry name" value="EAL"/>
    <property type="match status" value="1"/>
</dbReference>
<dbReference type="SUPFAM" id="SSF141868">
    <property type="entry name" value="EAL domain-like"/>
    <property type="match status" value="1"/>
</dbReference>
<dbReference type="InterPro" id="IPR000700">
    <property type="entry name" value="PAS-assoc_C"/>
</dbReference>
<dbReference type="InterPro" id="IPR000160">
    <property type="entry name" value="GGDEF_dom"/>
</dbReference>
<evidence type="ECO:0000259" key="2">
    <source>
        <dbReference type="PROSITE" id="PS50112"/>
    </source>
</evidence>
<dbReference type="InterPro" id="IPR001610">
    <property type="entry name" value="PAC"/>
</dbReference>
<dbReference type="Pfam" id="PF13426">
    <property type="entry name" value="PAS_9"/>
    <property type="match status" value="1"/>
</dbReference>
<evidence type="ECO:0000256" key="1">
    <source>
        <dbReference type="SAM" id="Phobius"/>
    </source>
</evidence>
<dbReference type="SUPFAM" id="SSF55073">
    <property type="entry name" value="Nucleotide cyclase"/>
    <property type="match status" value="1"/>
</dbReference>
<evidence type="ECO:0000259" key="3">
    <source>
        <dbReference type="PROSITE" id="PS50113"/>
    </source>
</evidence>
<evidence type="ECO:0000259" key="4">
    <source>
        <dbReference type="PROSITE" id="PS50883"/>
    </source>
</evidence>